<dbReference type="NCBIfam" id="NF001126">
    <property type="entry name" value="PRK00139.1-4"/>
    <property type="match status" value="1"/>
</dbReference>
<dbReference type="Pfam" id="PF08245">
    <property type="entry name" value="Mur_ligase_M"/>
    <property type="match status" value="1"/>
</dbReference>
<dbReference type="SUPFAM" id="SSF53244">
    <property type="entry name" value="MurD-like peptide ligases, peptide-binding domain"/>
    <property type="match status" value="1"/>
</dbReference>
<dbReference type="GO" id="GO:0008360">
    <property type="term" value="P:regulation of cell shape"/>
    <property type="evidence" value="ECO:0007669"/>
    <property type="project" value="UniProtKB-KW"/>
</dbReference>
<dbReference type="PANTHER" id="PTHR23135:SF4">
    <property type="entry name" value="UDP-N-ACETYLMURAMOYL-L-ALANYL-D-GLUTAMATE--2,6-DIAMINOPIMELATE LIGASE MURE HOMOLOG, CHLOROPLASTIC"/>
    <property type="match status" value="1"/>
</dbReference>
<dbReference type="GO" id="GO:0008765">
    <property type="term" value="F:UDP-N-acetylmuramoylalanyl-D-glutamate-2,6-diaminopimelate ligase activity"/>
    <property type="evidence" value="ECO:0007669"/>
    <property type="project" value="UniProtKB-UniRule"/>
</dbReference>
<feature type="binding site" evidence="8">
    <location>
        <position position="456"/>
    </location>
    <ligand>
        <name>meso-2,6-diaminopimelate</name>
        <dbReference type="ChEBI" id="CHEBI:57791"/>
    </ligand>
</feature>
<feature type="short sequence motif" description="Meso-diaminopimelate recognition motif" evidence="8">
    <location>
        <begin position="404"/>
        <end position="407"/>
    </location>
</feature>
<dbReference type="NCBIfam" id="TIGR01085">
    <property type="entry name" value="murE"/>
    <property type="match status" value="1"/>
</dbReference>
<evidence type="ECO:0000259" key="12">
    <source>
        <dbReference type="Pfam" id="PF08245"/>
    </source>
</evidence>
<keyword evidence="8" id="KW-0460">Magnesium</keyword>
<keyword evidence="4 8" id="KW-0133">Cell shape</keyword>
<evidence type="ECO:0000256" key="4">
    <source>
        <dbReference type="ARBA" id="ARBA00022960"/>
    </source>
</evidence>
<feature type="binding site" evidence="8">
    <location>
        <position position="191"/>
    </location>
    <ligand>
        <name>UDP-N-acetyl-alpha-D-muramoyl-L-alanyl-D-glutamate</name>
        <dbReference type="ChEBI" id="CHEBI:83900"/>
    </ligand>
</feature>
<dbReference type="SUPFAM" id="SSF63418">
    <property type="entry name" value="MurE/MurF N-terminal domain"/>
    <property type="match status" value="1"/>
</dbReference>
<feature type="binding site" evidence="8">
    <location>
        <begin position="156"/>
        <end position="157"/>
    </location>
    <ligand>
        <name>UDP-N-acetyl-alpha-D-muramoyl-L-alanyl-D-glutamate</name>
        <dbReference type="ChEBI" id="CHEBI:83900"/>
    </ligand>
</feature>
<protein>
    <recommendedName>
        <fullName evidence="8">UDP-N-acetylmuramoyl-L-alanyl-D-glutamate--2,6-diaminopimelate ligase</fullName>
        <ecNumber evidence="8">6.3.2.13</ecNumber>
    </recommendedName>
    <alternativeName>
        <fullName evidence="8">Meso-A2pm-adding enzyme</fullName>
    </alternativeName>
    <alternativeName>
        <fullName evidence="8">Meso-diaminopimelate-adding enzyme</fullName>
    </alternativeName>
    <alternativeName>
        <fullName evidence="8">UDP-MurNAc-L-Ala-D-Glu:meso-diaminopimelate ligase</fullName>
    </alternativeName>
    <alternativeName>
        <fullName evidence="8">UDP-MurNAc-tripeptide synthetase</fullName>
    </alternativeName>
    <alternativeName>
        <fullName evidence="8">UDP-N-acetylmuramyl-tripeptide synthetase</fullName>
    </alternativeName>
</protein>
<dbReference type="InterPro" id="IPR035911">
    <property type="entry name" value="MurE/MurF_N"/>
</dbReference>
<gene>
    <name evidence="8" type="primary">murE</name>
    <name evidence="13" type="ORF">SAMN05444401_3690</name>
</gene>
<feature type="binding site" evidence="8">
    <location>
        <position position="183"/>
    </location>
    <ligand>
        <name>UDP-N-acetyl-alpha-D-muramoyl-L-alanyl-D-glutamate</name>
        <dbReference type="ChEBI" id="CHEBI:83900"/>
    </ligand>
</feature>
<dbReference type="InterPro" id="IPR005761">
    <property type="entry name" value="UDP-N-AcMur-Glu-dNH2Pim_ligase"/>
</dbReference>
<dbReference type="GO" id="GO:0051301">
    <property type="term" value="P:cell division"/>
    <property type="evidence" value="ECO:0007669"/>
    <property type="project" value="UniProtKB-KW"/>
</dbReference>
<dbReference type="UniPathway" id="UPA00219"/>
<dbReference type="Proteomes" id="UP000184080">
    <property type="component" value="Unassembled WGS sequence"/>
</dbReference>
<comment type="function">
    <text evidence="8">Catalyzes the addition of meso-diaminopimelic acid to the nucleotide precursor UDP-N-acetylmuramoyl-L-alanyl-D-glutamate (UMAG) in the biosynthesis of bacterial cell-wall peptidoglycan.</text>
</comment>
<comment type="PTM">
    <text evidence="8">Carboxylation is probably crucial for Mg(2+) binding and, consequently, for the gamma-phosphate positioning of ATP.</text>
</comment>
<keyword evidence="5 8" id="KW-0573">Peptidoglycan synthesis</keyword>
<feature type="binding site" evidence="8">
    <location>
        <position position="380"/>
    </location>
    <ligand>
        <name>meso-2,6-diaminopimelate</name>
        <dbReference type="ChEBI" id="CHEBI:57791"/>
    </ligand>
</feature>
<dbReference type="GO" id="GO:0071555">
    <property type="term" value="P:cell wall organization"/>
    <property type="evidence" value="ECO:0007669"/>
    <property type="project" value="UniProtKB-KW"/>
</dbReference>
<proteinExistence type="inferred from homology"/>
<dbReference type="Pfam" id="PF02875">
    <property type="entry name" value="Mur_ligase_C"/>
    <property type="match status" value="1"/>
</dbReference>
<keyword evidence="6 8" id="KW-0131">Cell cycle</keyword>
<evidence type="ECO:0000256" key="6">
    <source>
        <dbReference type="ARBA" id="ARBA00023306"/>
    </source>
</evidence>
<dbReference type="HAMAP" id="MF_00208">
    <property type="entry name" value="MurE"/>
    <property type="match status" value="1"/>
</dbReference>
<comment type="catalytic activity">
    <reaction evidence="8">
        <text>UDP-N-acetyl-alpha-D-muramoyl-L-alanyl-D-glutamate + meso-2,6-diaminopimelate + ATP = UDP-N-acetyl-alpha-D-muramoyl-L-alanyl-gamma-D-glutamyl-meso-2,6-diaminopimelate + ADP + phosphate + H(+)</text>
        <dbReference type="Rhea" id="RHEA:23676"/>
        <dbReference type="ChEBI" id="CHEBI:15378"/>
        <dbReference type="ChEBI" id="CHEBI:30616"/>
        <dbReference type="ChEBI" id="CHEBI:43474"/>
        <dbReference type="ChEBI" id="CHEBI:57791"/>
        <dbReference type="ChEBI" id="CHEBI:83900"/>
        <dbReference type="ChEBI" id="CHEBI:83905"/>
        <dbReference type="ChEBI" id="CHEBI:456216"/>
        <dbReference type="EC" id="6.3.2.13"/>
    </reaction>
</comment>
<dbReference type="NCBIfam" id="NF001124">
    <property type="entry name" value="PRK00139.1-2"/>
    <property type="match status" value="1"/>
</dbReference>
<dbReference type="Pfam" id="PF01225">
    <property type="entry name" value="Mur_ligase"/>
    <property type="match status" value="1"/>
</dbReference>
<comment type="subcellular location">
    <subcellularLocation>
        <location evidence="8 9">Cytoplasm</location>
    </subcellularLocation>
</comment>
<dbReference type="OrthoDB" id="9800958at2"/>
<feature type="binding site" evidence="8">
    <location>
        <begin position="404"/>
        <end position="407"/>
    </location>
    <ligand>
        <name>meso-2,6-diaminopimelate</name>
        <dbReference type="ChEBI" id="CHEBI:57791"/>
    </ligand>
</feature>
<feature type="domain" description="Mur ligase N-terminal catalytic" evidence="10">
    <location>
        <begin position="22"/>
        <end position="97"/>
    </location>
</feature>
<dbReference type="GO" id="GO:0005524">
    <property type="term" value="F:ATP binding"/>
    <property type="evidence" value="ECO:0007669"/>
    <property type="project" value="UniProtKB-UniRule"/>
</dbReference>
<evidence type="ECO:0000259" key="11">
    <source>
        <dbReference type="Pfam" id="PF02875"/>
    </source>
</evidence>
<evidence type="ECO:0000256" key="5">
    <source>
        <dbReference type="ARBA" id="ARBA00022984"/>
    </source>
</evidence>
<dbReference type="InterPro" id="IPR013221">
    <property type="entry name" value="Mur_ligase_cen"/>
</dbReference>
<comment type="similarity">
    <text evidence="2 8">Belongs to the MurCDEF family. MurE subfamily.</text>
</comment>
<evidence type="ECO:0000256" key="8">
    <source>
        <dbReference type="HAMAP-Rule" id="MF_00208"/>
    </source>
</evidence>
<evidence type="ECO:0000256" key="3">
    <source>
        <dbReference type="ARBA" id="ARBA00022618"/>
    </source>
</evidence>
<accession>A0A1M6LLG5</accession>
<comment type="pathway">
    <text evidence="1 8 9">Cell wall biogenesis; peptidoglycan biosynthesis.</text>
</comment>
<dbReference type="GO" id="GO:0005737">
    <property type="term" value="C:cytoplasm"/>
    <property type="evidence" value="ECO:0007669"/>
    <property type="project" value="UniProtKB-SubCell"/>
</dbReference>
<evidence type="ECO:0000256" key="9">
    <source>
        <dbReference type="RuleBase" id="RU004135"/>
    </source>
</evidence>
<evidence type="ECO:0000256" key="7">
    <source>
        <dbReference type="ARBA" id="ARBA00023316"/>
    </source>
</evidence>
<keyword evidence="3 8" id="KW-0132">Cell division</keyword>
<dbReference type="STRING" id="1121298.SAMN05444401_3690"/>
<keyword evidence="14" id="KW-1185">Reference proteome</keyword>
<keyword evidence="8" id="KW-0963">Cytoplasm</keyword>
<dbReference type="AlphaFoldDB" id="A0A1M6LLG5"/>
<feature type="binding site" evidence="8">
    <location>
        <position position="460"/>
    </location>
    <ligand>
        <name>meso-2,6-diaminopimelate</name>
        <dbReference type="ChEBI" id="CHEBI:57791"/>
    </ligand>
</feature>
<reference evidence="13 14" key="1">
    <citation type="submission" date="2016-11" db="EMBL/GenBank/DDBJ databases">
        <authorList>
            <person name="Jaros S."/>
            <person name="Januszkiewicz K."/>
            <person name="Wedrychowicz H."/>
        </authorList>
    </citation>
    <scope>NUCLEOTIDE SEQUENCE [LARGE SCALE GENOMIC DNA]</scope>
    <source>
        <strain evidence="13 14">DSM 21864</strain>
    </source>
</reference>
<feature type="domain" description="Mur ligase central" evidence="12">
    <location>
        <begin position="109"/>
        <end position="308"/>
    </location>
</feature>
<organism evidence="13 14">
    <name type="scientific">Clostridium amylolyticum</name>
    <dbReference type="NCBI Taxonomy" id="1121298"/>
    <lineage>
        <taxon>Bacteria</taxon>
        <taxon>Bacillati</taxon>
        <taxon>Bacillota</taxon>
        <taxon>Clostridia</taxon>
        <taxon>Eubacteriales</taxon>
        <taxon>Clostridiaceae</taxon>
        <taxon>Clostridium</taxon>
    </lineage>
</organism>
<dbReference type="SUPFAM" id="SSF53623">
    <property type="entry name" value="MurD-like peptide ligases, catalytic domain"/>
    <property type="match status" value="1"/>
</dbReference>
<dbReference type="GO" id="GO:0009252">
    <property type="term" value="P:peptidoglycan biosynthetic process"/>
    <property type="evidence" value="ECO:0007669"/>
    <property type="project" value="UniProtKB-UniRule"/>
</dbReference>
<keyword evidence="7 8" id="KW-0961">Cell wall biogenesis/degradation</keyword>
<dbReference type="RefSeq" id="WP_073010186.1">
    <property type="nucleotide sequence ID" value="NZ_FQZO01000007.1"/>
</dbReference>
<evidence type="ECO:0000256" key="1">
    <source>
        <dbReference type="ARBA" id="ARBA00004752"/>
    </source>
</evidence>
<dbReference type="InterPro" id="IPR036565">
    <property type="entry name" value="Mur-like_cat_sf"/>
</dbReference>
<comment type="caution">
    <text evidence="8">Lacks conserved residue(s) required for the propagation of feature annotation.</text>
</comment>
<feature type="modified residue" description="N6-carboxylysine" evidence="8">
    <location>
        <position position="223"/>
    </location>
</feature>
<feature type="binding site" evidence="8">
    <location>
        <position position="30"/>
    </location>
    <ligand>
        <name>UDP-N-acetyl-alpha-D-muramoyl-L-alanyl-D-glutamate</name>
        <dbReference type="ChEBI" id="CHEBI:83900"/>
    </ligand>
</feature>
<dbReference type="PANTHER" id="PTHR23135">
    <property type="entry name" value="MUR LIGASE FAMILY MEMBER"/>
    <property type="match status" value="1"/>
</dbReference>
<dbReference type="Gene3D" id="3.40.1190.10">
    <property type="entry name" value="Mur-like, catalytic domain"/>
    <property type="match status" value="1"/>
</dbReference>
<evidence type="ECO:0000313" key="13">
    <source>
        <dbReference type="EMBL" id="SHJ71990.1"/>
    </source>
</evidence>
<dbReference type="InterPro" id="IPR036615">
    <property type="entry name" value="Mur_ligase_C_dom_sf"/>
</dbReference>
<feature type="binding site" evidence="8">
    <location>
        <position position="154"/>
    </location>
    <ligand>
        <name>UDP-N-acetyl-alpha-D-muramoyl-L-alanyl-D-glutamate</name>
        <dbReference type="ChEBI" id="CHEBI:83900"/>
    </ligand>
</feature>
<dbReference type="GO" id="GO:0000287">
    <property type="term" value="F:magnesium ion binding"/>
    <property type="evidence" value="ECO:0007669"/>
    <property type="project" value="UniProtKB-UniRule"/>
</dbReference>
<keyword evidence="8" id="KW-0547">Nucleotide-binding</keyword>
<dbReference type="Gene3D" id="3.90.190.20">
    <property type="entry name" value="Mur ligase, C-terminal domain"/>
    <property type="match status" value="1"/>
</dbReference>
<dbReference type="EMBL" id="FQZO01000007">
    <property type="protein sequence ID" value="SHJ71990.1"/>
    <property type="molecule type" value="Genomic_DNA"/>
</dbReference>
<dbReference type="Gene3D" id="3.40.1390.10">
    <property type="entry name" value="MurE/MurF, N-terminal domain"/>
    <property type="match status" value="1"/>
</dbReference>
<feature type="domain" description="Mur ligase C-terminal" evidence="11">
    <location>
        <begin position="331"/>
        <end position="458"/>
    </location>
</feature>
<keyword evidence="8 13" id="KW-0436">Ligase</keyword>
<dbReference type="InterPro" id="IPR000713">
    <property type="entry name" value="Mur_ligase_N"/>
</dbReference>
<name>A0A1M6LLG5_9CLOT</name>
<comment type="cofactor">
    <cofactor evidence="8">
        <name>Mg(2+)</name>
        <dbReference type="ChEBI" id="CHEBI:18420"/>
    </cofactor>
</comment>
<evidence type="ECO:0000313" key="14">
    <source>
        <dbReference type="Proteomes" id="UP000184080"/>
    </source>
</evidence>
<keyword evidence="8" id="KW-0067">ATP-binding</keyword>
<feature type="binding site" evidence="8">
    <location>
        <begin position="111"/>
        <end position="117"/>
    </location>
    <ligand>
        <name>ATP</name>
        <dbReference type="ChEBI" id="CHEBI:30616"/>
    </ligand>
</feature>
<dbReference type="InterPro" id="IPR004101">
    <property type="entry name" value="Mur_ligase_C"/>
</dbReference>
<evidence type="ECO:0000259" key="10">
    <source>
        <dbReference type="Pfam" id="PF01225"/>
    </source>
</evidence>
<evidence type="ECO:0000256" key="2">
    <source>
        <dbReference type="ARBA" id="ARBA00005898"/>
    </source>
</evidence>
<sequence>MKLKQLLNNINYELIQGSDETEIKNISWDSRNVGEDSLFICVKGKNVDRHDYALTAVEKGAIALVIQHEVENIPEGIAVIKVEDSQASMAVIASEFYNHPSRKFNLVGITGTNGKTSTSYFISEILESLGKNVGVIGTIENKIGNQSLNVEKKNPTTPDSLDLQSSFNEMVKNGVTDVVMEVTSIGLDHHRVDECDFNIGVFTNLTQDHLDEHGTMENYRDAKIKLFKMCKKGIINVDDPYAQDFIKAATCEVLTYGIDKEADYKAEDIVYSLEGVKFTLNYHGEKKAIDLKIPGKFSVYNALAAIGSCHSLGLSLEDIAKGISFIHTVRGRFETVPNSKGYMVVVDYAHTPDGLENILSSVRALTDKKVISVFGCGGDRDRTKRPVMGEIAGKLSDYCIITSDNPRTEDPESILKDVEEGIKKTNCSYEMEVDRKHGIYSALSKAQPGDIIVIAGKGHETYQIFKDKTIHFDDVEVAKEFLQKQ</sequence>
<dbReference type="EC" id="6.3.2.13" evidence="8"/>